<name>A0A0L0GB03_9EUKA</name>
<accession>A0A0L0GB03</accession>
<dbReference type="GeneID" id="25902863"/>
<dbReference type="RefSeq" id="XP_014159355.1">
    <property type="nucleotide sequence ID" value="XM_014303880.1"/>
</dbReference>
<keyword evidence="2" id="KW-1185">Reference proteome</keyword>
<dbReference type="EMBL" id="KQ241701">
    <property type="protein sequence ID" value="KNC85453.1"/>
    <property type="molecule type" value="Genomic_DNA"/>
</dbReference>
<evidence type="ECO:0000313" key="1">
    <source>
        <dbReference type="EMBL" id="KNC85453.1"/>
    </source>
</evidence>
<dbReference type="Proteomes" id="UP000054560">
    <property type="component" value="Unassembled WGS sequence"/>
</dbReference>
<organism evidence="1 2">
    <name type="scientific">Sphaeroforma arctica JP610</name>
    <dbReference type="NCBI Taxonomy" id="667725"/>
    <lineage>
        <taxon>Eukaryota</taxon>
        <taxon>Ichthyosporea</taxon>
        <taxon>Ichthyophonida</taxon>
        <taxon>Sphaeroforma</taxon>
    </lineage>
</organism>
<gene>
    <name evidence="1" type="ORF">SARC_02359</name>
</gene>
<sequence>MPVVPYALKPEQAAVASQVASAADTGDWTPGETWPNLLEKWSLENTTLHNASDPACGWCGANNKCYGTVRVNSQCSDQDRANEEFGEPAKAGGVIGAAIGAVAGRVLLAS</sequence>
<protein>
    <submittedName>
        <fullName evidence="1">Uncharacterized protein</fullName>
    </submittedName>
</protein>
<reference evidence="1 2" key="1">
    <citation type="submission" date="2011-02" db="EMBL/GenBank/DDBJ databases">
        <title>The Genome Sequence of Sphaeroforma arctica JP610.</title>
        <authorList>
            <consortium name="The Broad Institute Genome Sequencing Platform"/>
            <person name="Russ C."/>
            <person name="Cuomo C."/>
            <person name="Young S.K."/>
            <person name="Zeng Q."/>
            <person name="Gargeya S."/>
            <person name="Alvarado L."/>
            <person name="Berlin A."/>
            <person name="Chapman S.B."/>
            <person name="Chen Z."/>
            <person name="Freedman E."/>
            <person name="Gellesch M."/>
            <person name="Goldberg J."/>
            <person name="Griggs A."/>
            <person name="Gujja S."/>
            <person name="Heilman E."/>
            <person name="Heiman D."/>
            <person name="Howarth C."/>
            <person name="Mehta T."/>
            <person name="Neiman D."/>
            <person name="Pearson M."/>
            <person name="Roberts A."/>
            <person name="Saif S."/>
            <person name="Shea T."/>
            <person name="Shenoy N."/>
            <person name="Sisk P."/>
            <person name="Stolte C."/>
            <person name="Sykes S."/>
            <person name="White J."/>
            <person name="Yandava C."/>
            <person name="Burger G."/>
            <person name="Gray M.W."/>
            <person name="Holland P.W.H."/>
            <person name="King N."/>
            <person name="Lang F.B.F."/>
            <person name="Roger A.J."/>
            <person name="Ruiz-Trillo I."/>
            <person name="Haas B."/>
            <person name="Nusbaum C."/>
            <person name="Birren B."/>
        </authorList>
    </citation>
    <scope>NUCLEOTIDE SEQUENCE [LARGE SCALE GENOMIC DNA]</scope>
    <source>
        <strain evidence="1 2">JP610</strain>
    </source>
</reference>
<dbReference type="AlphaFoldDB" id="A0A0L0GB03"/>
<proteinExistence type="predicted"/>
<evidence type="ECO:0000313" key="2">
    <source>
        <dbReference type="Proteomes" id="UP000054560"/>
    </source>
</evidence>